<gene>
    <name evidence="1" type="ORF">RO3G_14796</name>
    <name evidence="2" type="ORF">RO3G_16710</name>
    <name evidence="3" type="ORF">RO3G_16816</name>
</gene>
<dbReference type="VEuPathDB" id="FungiDB:RO3G_16816"/>
<evidence type="ECO:0000313" key="3">
    <source>
        <dbReference type="EMBL" id="EIE92105.1"/>
    </source>
</evidence>
<reference evidence="2" key="2">
    <citation type="submission" date="2012-04" db="EMBL/GenBank/DDBJ databases">
        <title>Annotation of the Rhizopus oryzae genome.</title>
        <authorList>
            <consortium name="The Broad Institute Genome Sequencing Platform"/>
            <person name="Birren B."/>
            <person name="Lander E."/>
            <person name="Galagan J."/>
            <person name="Nusbaum C."/>
            <person name="Devon K."/>
            <person name="Ma L.-J."/>
            <person name="Jaffe D."/>
            <person name="Butler J."/>
            <person name="Alvarez P."/>
            <person name="Gnerre S."/>
            <person name="Grabherr M."/>
            <person name="Kleber M."/>
            <person name="Mauceli E."/>
            <person name="Brockman W."/>
            <person name="Rounsley S."/>
            <person name="Young S."/>
            <person name="LaButti K."/>
            <person name="Pushparaj V."/>
            <person name="DeCaprio D."/>
            <person name="Crawford M."/>
            <person name="Koehrsen M."/>
            <person name="Engels R."/>
            <person name="Montgomery P."/>
            <person name="Pearson M."/>
            <person name="Howarth C."/>
            <person name="Larson L."/>
            <person name="Luoma S."/>
            <person name="White J."/>
            <person name="O'Leary S."/>
            <person name="Kodira C."/>
            <person name="Zeng Q."/>
            <person name="Yandava C."/>
            <person name="Alvarado L."/>
            <person name="Skory C.D."/>
            <person name="Ibrahim A."/>
            <person name="Lang F."/>
            <person name="Wickes B.L."/>
            <person name="Liu B."/>
        </authorList>
    </citation>
    <scope>NUCLEOTIDE SEQUENCE</scope>
    <source>
        <strain evidence="2">RA 99-880</strain>
    </source>
</reference>
<dbReference type="AlphaFoldDB" id="I1CU69"/>
<accession>I1CU69</accession>
<evidence type="ECO:0000313" key="4">
    <source>
        <dbReference type="Proteomes" id="UP000009138"/>
    </source>
</evidence>
<dbReference type="EMBL" id="CH476753">
    <property type="protein sequence ID" value="EIE92105.1"/>
    <property type="molecule type" value="Genomic_DNA"/>
</dbReference>
<dbReference type="EMBL" id="CH476745">
    <property type="protein sequence ID" value="EIE90085.1"/>
    <property type="molecule type" value="Genomic_DNA"/>
</dbReference>
<dbReference type="EMBL" id="CH476752">
    <property type="protein sequence ID" value="EIE91999.1"/>
    <property type="molecule type" value="Genomic_DNA"/>
</dbReference>
<organism evidence="2 4">
    <name type="scientific">Rhizopus delemar (strain RA 99-880 / ATCC MYA-4621 / FGSC 9543 / NRRL 43880)</name>
    <name type="common">Mucormycosis agent</name>
    <name type="synonym">Rhizopus arrhizus var. delemar</name>
    <dbReference type="NCBI Taxonomy" id="246409"/>
    <lineage>
        <taxon>Eukaryota</taxon>
        <taxon>Fungi</taxon>
        <taxon>Fungi incertae sedis</taxon>
        <taxon>Mucoromycota</taxon>
        <taxon>Mucoromycotina</taxon>
        <taxon>Mucoromycetes</taxon>
        <taxon>Mucorales</taxon>
        <taxon>Mucorineae</taxon>
        <taxon>Rhizopodaceae</taxon>
        <taxon>Rhizopus</taxon>
    </lineage>
</organism>
<dbReference type="VEuPathDB" id="FungiDB:RO3G_14796"/>
<reference evidence="2 4" key="1">
    <citation type="journal article" date="2009" name="PLoS Genet.">
        <title>Genomic analysis of the basal lineage fungus Rhizopus oryzae reveals a whole-genome duplication.</title>
        <authorList>
            <person name="Ma L.-J."/>
            <person name="Ibrahim A.S."/>
            <person name="Skory C."/>
            <person name="Grabherr M.G."/>
            <person name="Burger G."/>
            <person name="Butler M."/>
            <person name="Elias M."/>
            <person name="Idnurm A."/>
            <person name="Lang B.F."/>
            <person name="Sone T."/>
            <person name="Abe A."/>
            <person name="Calvo S.E."/>
            <person name="Corrochano L.M."/>
            <person name="Engels R."/>
            <person name="Fu J."/>
            <person name="Hansberg W."/>
            <person name="Kim J.-M."/>
            <person name="Kodira C.D."/>
            <person name="Koehrsen M.J."/>
            <person name="Liu B."/>
            <person name="Miranda-Saavedra D."/>
            <person name="O'Leary S."/>
            <person name="Ortiz-Castellanos L."/>
            <person name="Poulter R."/>
            <person name="Rodriguez-Romero J."/>
            <person name="Ruiz-Herrera J."/>
            <person name="Shen Y.-Q."/>
            <person name="Zeng Q."/>
            <person name="Galagan J."/>
            <person name="Birren B.W."/>
            <person name="Cuomo C.A."/>
            <person name="Wickes B.L."/>
        </authorList>
    </citation>
    <scope>NUCLEOTIDE SEQUENCE [LARGE SCALE GENOMIC DNA]</scope>
    <source>
        <strain evidence="2">RA 99-880</strain>
        <strain evidence="4">RA 99-880 / ATCC MYA-4621 / FGSC 9543 / NRRL 43880</strain>
    </source>
</reference>
<dbReference type="RefSeq" id="XP_067525481.1">
    <property type="nucleotide sequence ID" value="XM_067669380.1"/>
</dbReference>
<evidence type="ECO:0000313" key="2">
    <source>
        <dbReference type="EMBL" id="EIE91999.1"/>
    </source>
</evidence>
<dbReference type="InParanoid" id="I1CU69"/>
<sequence>MIITAESVTVTHIATTIMVSILVTSWQTLNFSLKIF</sequence>
<dbReference type="GeneID" id="93621761"/>
<proteinExistence type="predicted"/>
<dbReference type="Proteomes" id="UP000009138">
    <property type="component" value="Unassembled WGS sequence"/>
</dbReference>
<keyword evidence="4" id="KW-1185">Reference proteome</keyword>
<protein>
    <submittedName>
        <fullName evidence="2">Uncharacterized protein</fullName>
    </submittedName>
</protein>
<name>I1CU69_RHIO9</name>
<evidence type="ECO:0000313" key="1">
    <source>
        <dbReference type="EMBL" id="EIE90085.1"/>
    </source>
</evidence>
<dbReference type="VEuPathDB" id="FungiDB:RO3G_16710"/>